<organism evidence="4 5">
    <name type="scientific">Hibiscus sabdariffa</name>
    <name type="common">roselle</name>
    <dbReference type="NCBI Taxonomy" id="183260"/>
    <lineage>
        <taxon>Eukaryota</taxon>
        <taxon>Viridiplantae</taxon>
        <taxon>Streptophyta</taxon>
        <taxon>Embryophyta</taxon>
        <taxon>Tracheophyta</taxon>
        <taxon>Spermatophyta</taxon>
        <taxon>Magnoliopsida</taxon>
        <taxon>eudicotyledons</taxon>
        <taxon>Gunneridae</taxon>
        <taxon>Pentapetalae</taxon>
        <taxon>rosids</taxon>
        <taxon>malvids</taxon>
        <taxon>Malvales</taxon>
        <taxon>Malvaceae</taxon>
        <taxon>Malvoideae</taxon>
        <taxon>Hibiscus</taxon>
    </lineage>
</organism>
<dbReference type="PROSITE" id="PS51450">
    <property type="entry name" value="LRR"/>
    <property type="match status" value="1"/>
</dbReference>
<keyword evidence="5" id="KW-1185">Reference proteome</keyword>
<evidence type="ECO:0000256" key="1">
    <source>
        <dbReference type="ARBA" id="ARBA00022614"/>
    </source>
</evidence>
<keyword evidence="2" id="KW-0677">Repeat</keyword>
<dbReference type="PANTHER" id="PTHR15454">
    <property type="entry name" value="NISCHARIN RELATED"/>
    <property type="match status" value="1"/>
</dbReference>
<dbReference type="EMBL" id="JBBPBM010000198">
    <property type="protein sequence ID" value="KAK8501044.1"/>
    <property type="molecule type" value="Genomic_DNA"/>
</dbReference>
<feature type="region of interest" description="Disordered" evidence="3">
    <location>
        <begin position="238"/>
        <end position="307"/>
    </location>
</feature>
<dbReference type="Proteomes" id="UP001472677">
    <property type="component" value="Unassembled WGS sequence"/>
</dbReference>
<feature type="compositionally biased region" description="Low complexity" evidence="3">
    <location>
        <begin position="296"/>
        <end position="307"/>
    </location>
</feature>
<dbReference type="InterPro" id="IPR001611">
    <property type="entry name" value="Leu-rich_rpt"/>
</dbReference>
<comment type="caution">
    <text evidence="4">The sequence shown here is derived from an EMBL/GenBank/DDBJ whole genome shotgun (WGS) entry which is preliminary data.</text>
</comment>
<dbReference type="SUPFAM" id="SSF52058">
    <property type="entry name" value="L domain-like"/>
    <property type="match status" value="1"/>
</dbReference>
<proteinExistence type="predicted"/>
<gene>
    <name evidence="4" type="ORF">V6N12_000152</name>
</gene>
<sequence length="307" mass="34187">MKISKMESPGSFTAESVNKDFSGNCDDNKSWNGFHNGLVSGLWPQKQWLVFPATPSSMSRVDKWVRDLEIRIAQPSDNVNGEEGITFPHPHNDKSPARNNAHSPCRSDIDLSEDHCQRAFTHSTCQETRSTPSKDFENCPSWLSNCTLIKELYLVGNKISDLKSLHRLLKLTVLDVSFNKITTTKALGQLVSNYNSQQAMNLLGNHIHSNVSDDQLRRTISSLLPKLTYLNKQTIKPHRGREMVTDNIPRAALGSGSWSSPRKTTNKGSHGGSTSPSMHESSNKNKSKSRNRHHLSSMSPAHASSSR</sequence>
<accession>A0ABR2B3G7</accession>
<reference evidence="4 5" key="1">
    <citation type="journal article" date="2024" name="G3 (Bethesda)">
        <title>Genome assembly of Hibiscus sabdariffa L. provides insights into metabolisms of medicinal natural products.</title>
        <authorList>
            <person name="Kim T."/>
        </authorList>
    </citation>
    <scope>NUCLEOTIDE SEQUENCE [LARGE SCALE GENOMIC DNA]</scope>
    <source>
        <strain evidence="4">TK-2024</strain>
        <tissue evidence="4">Old leaves</tissue>
    </source>
</reference>
<dbReference type="PANTHER" id="PTHR15454:SF37">
    <property type="entry name" value="OUTER ARM DYNEIN LIGHT CHAIN 1 PROTEIN"/>
    <property type="match status" value="1"/>
</dbReference>
<feature type="compositionally biased region" description="Polar residues" evidence="3">
    <location>
        <begin position="256"/>
        <end position="280"/>
    </location>
</feature>
<dbReference type="InterPro" id="IPR032675">
    <property type="entry name" value="LRR_dom_sf"/>
</dbReference>
<keyword evidence="1" id="KW-0433">Leucine-rich repeat</keyword>
<feature type="compositionally biased region" description="Basic residues" evidence="3">
    <location>
        <begin position="285"/>
        <end position="295"/>
    </location>
</feature>
<evidence type="ECO:0000313" key="5">
    <source>
        <dbReference type="Proteomes" id="UP001472677"/>
    </source>
</evidence>
<evidence type="ECO:0000313" key="4">
    <source>
        <dbReference type="EMBL" id="KAK8501044.1"/>
    </source>
</evidence>
<name>A0ABR2B3G7_9ROSI</name>
<evidence type="ECO:0000256" key="2">
    <source>
        <dbReference type="ARBA" id="ARBA00022737"/>
    </source>
</evidence>
<evidence type="ECO:0000256" key="3">
    <source>
        <dbReference type="SAM" id="MobiDB-lite"/>
    </source>
</evidence>
<protein>
    <submittedName>
        <fullName evidence="4">Uncharacterized protein</fullName>
    </submittedName>
</protein>
<feature type="region of interest" description="Disordered" evidence="3">
    <location>
        <begin position="79"/>
        <end position="104"/>
    </location>
</feature>
<dbReference type="Gene3D" id="3.80.10.10">
    <property type="entry name" value="Ribonuclease Inhibitor"/>
    <property type="match status" value="1"/>
</dbReference>